<organism evidence="2 3">
    <name type="scientific">Dibothriocephalus latus</name>
    <name type="common">Fish tapeworm</name>
    <name type="synonym">Diphyllobothrium latum</name>
    <dbReference type="NCBI Taxonomy" id="60516"/>
    <lineage>
        <taxon>Eukaryota</taxon>
        <taxon>Metazoa</taxon>
        <taxon>Spiralia</taxon>
        <taxon>Lophotrochozoa</taxon>
        <taxon>Platyhelminthes</taxon>
        <taxon>Cestoda</taxon>
        <taxon>Eucestoda</taxon>
        <taxon>Diphyllobothriidea</taxon>
        <taxon>Diphyllobothriidae</taxon>
        <taxon>Dibothriocephalus</taxon>
    </lineage>
</organism>
<gene>
    <name evidence="2" type="ORF">DILT_LOCUS18232</name>
</gene>
<dbReference type="GO" id="GO:0016192">
    <property type="term" value="P:vesicle-mediated transport"/>
    <property type="evidence" value="ECO:0007669"/>
    <property type="project" value="InterPro"/>
</dbReference>
<dbReference type="AlphaFoldDB" id="A0A3P7P582"/>
<dbReference type="GO" id="GO:0030126">
    <property type="term" value="C:COPI vesicle coat"/>
    <property type="evidence" value="ECO:0007669"/>
    <property type="project" value="InterPro"/>
</dbReference>
<accession>A0A3P7P582</accession>
<dbReference type="InterPro" id="IPR010714">
    <property type="entry name" value="Coatomer_asu_C"/>
</dbReference>
<evidence type="ECO:0000313" key="3">
    <source>
        <dbReference type="Proteomes" id="UP000281553"/>
    </source>
</evidence>
<protein>
    <recommendedName>
        <fullName evidence="1">Coatomer alpha subunit C-terminal domain-containing protein</fullName>
    </recommendedName>
</protein>
<dbReference type="GO" id="GO:0006886">
    <property type="term" value="P:intracellular protein transport"/>
    <property type="evidence" value="ECO:0007669"/>
    <property type="project" value="InterPro"/>
</dbReference>
<proteinExistence type="predicted"/>
<keyword evidence="3" id="KW-1185">Reference proteome</keyword>
<dbReference type="GO" id="GO:0005198">
    <property type="term" value="F:structural molecule activity"/>
    <property type="evidence" value="ECO:0007669"/>
    <property type="project" value="InterPro"/>
</dbReference>
<evidence type="ECO:0000313" key="2">
    <source>
        <dbReference type="EMBL" id="VDN40407.1"/>
    </source>
</evidence>
<dbReference type="Proteomes" id="UP000281553">
    <property type="component" value="Unassembled WGS sequence"/>
</dbReference>
<name>A0A3P7P582_DIBLA</name>
<reference evidence="2 3" key="1">
    <citation type="submission" date="2018-11" db="EMBL/GenBank/DDBJ databases">
        <authorList>
            <consortium name="Pathogen Informatics"/>
        </authorList>
    </citation>
    <scope>NUCLEOTIDE SEQUENCE [LARGE SCALE GENOMIC DNA]</scope>
</reference>
<dbReference type="OrthoDB" id="10261470at2759"/>
<dbReference type="EMBL" id="UYRU01098557">
    <property type="protein sequence ID" value="VDN40407.1"/>
    <property type="molecule type" value="Genomic_DNA"/>
</dbReference>
<dbReference type="Pfam" id="PF06957">
    <property type="entry name" value="COPI_C"/>
    <property type="match status" value="1"/>
</dbReference>
<evidence type="ECO:0000259" key="1">
    <source>
        <dbReference type="Pfam" id="PF06957"/>
    </source>
</evidence>
<sequence>MPPEVLATIEDKADTGAAGVDSAFVEPVPGRSASSYWTENSNFVVDQVCAGNWSQAMCLLNQQVGAVDFSSYKPIFQSIFAASRLALPGIQNTPTMSVYPQRNWANLRNGLASGLPAVPVRLDNLLARLQTAYQLTTKAKFADAVDRFREILLLVPLLVVENSTEESEAKSLLSICREYIVGLQMEMTRKSLPKNTDQVCFLIYNDVHPKYV</sequence>
<feature type="domain" description="Coatomer alpha subunit C-terminal" evidence="1">
    <location>
        <begin position="9"/>
        <end position="198"/>
    </location>
</feature>